<dbReference type="InterPro" id="IPR050595">
    <property type="entry name" value="Bact_response_regulator"/>
</dbReference>
<proteinExistence type="predicted"/>
<dbReference type="PROSITE" id="PS50110">
    <property type="entry name" value="RESPONSE_REGULATORY"/>
    <property type="match status" value="1"/>
</dbReference>
<dbReference type="SUPFAM" id="SSF52172">
    <property type="entry name" value="CheY-like"/>
    <property type="match status" value="1"/>
</dbReference>
<dbReference type="InterPro" id="IPR036097">
    <property type="entry name" value="HisK_dim/P_sf"/>
</dbReference>
<dbReference type="EMBL" id="CP138858">
    <property type="protein sequence ID" value="WPJ96804.1"/>
    <property type="molecule type" value="Genomic_DNA"/>
</dbReference>
<dbReference type="PANTHER" id="PTHR44591:SF20">
    <property type="entry name" value="PROTEIN PILH"/>
    <property type="match status" value="1"/>
</dbReference>
<dbReference type="SMART" id="SM00448">
    <property type="entry name" value="REC"/>
    <property type="match status" value="1"/>
</dbReference>
<dbReference type="InterPro" id="IPR011006">
    <property type="entry name" value="CheY-like_superfamily"/>
</dbReference>
<evidence type="ECO:0000259" key="5">
    <source>
        <dbReference type="PROSITE" id="PS50110"/>
    </source>
</evidence>
<feature type="domain" description="Response regulatory" evidence="5">
    <location>
        <begin position="6"/>
        <end position="123"/>
    </location>
</feature>
<accession>A0ABZ0RNK2</accession>
<gene>
    <name evidence="6" type="ORF">SH580_03680</name>
</gene>
<dbReference type="InterPro" id="IPR001789">
    <property type="entry name" value="Sig_transdc_resp-reg_receiver"/>
</dbReference>
<evidence type="ECO:0000313" key="6">
    <source>
        <dbReference type="EMBL" id="WPJ96804.1"/>
    </source>
</evidence>
<dbReference type="EC" id="2.7.13.3" evidence="2"/>
<reference evidence="6 7" key="1">
    <citation type="submission" date="2023-11" db="EMBL/GenBank/DDBJ databases">
        <title>Coraliomargarita sp. nov., isolated from marine algae.</title>
        <authorList>
            <person name="Lee J.K."/>
            <person name="Baek J.H."/>
            <person name="Kim J.M."/>
            <person name="Choi D.G."/>
            <person name="Jeon C.O."/>
        </authorList>
    </citation>
    <scope>NUCLEOTIDE SEQUENCE [LARGE SCALE GENOMIC DNA]</scope>
    <source>
        <strain evidence="6 7">J2-16</strain>
    </source>
</reference>
<dbReference type="Pfam" id="PF00072">
    <property type="entry name" value="Response_reg"/>
    <property type="match status" value="1"/>
</dbReference>
<dbReference type="Gene3D" id="1.10.287.130">
    <property type="match status" value="1"/>
</dbReference>
<dbReference type="SUPFAM" id="SSF47384">
    <property type="entry name" value="Homodimeric domain of signal transducing histidine kinase"/>
    <property type="match status" value="1"/>
</dbReference>
<sequence>MLKPRTIMLVDDSAASIDVLFDMLDSQGHRVLIAENGEAAVKRCHLAKPDIIFMNTILPGIDGFECCRRIQADEAIAATPVIMMSDAADDGELRSQGFKSGACAYISKPVIQEEVSAILKNQFELIELREQIKTADGTENRSMEEFDVVVDFIAHDMKSPIVCITGFAEEMAEQFEEVEVDPEWHEFLGYIHRSANDIDLILEALVLFKNLRTREWQEPETITLESLFDGVVSRYNQCESNLPLELDANYNDQSVVTHPALLEELIYILFRNFANLIKTEGPLQITVETEQSHNGHPLLRLNSNTRAMAESELSHLLEPLQGTTRKRVKDVNIQMLCVQKMIAYLAINAWAEHGPDESLTVCLDLEAGN</sequence>
<evidence type="ECO:0000256" key="2">
    <source>
        <dbReference type="ARBA" id="ARBA00012438"/>
    </source>
</evidence>
<comment type="caution">
    <text evidence="4">Lacks conserved residue(s) required for the propagation of feature annotation.</text>
</comment>
<evidence type="ECO:0000256" key="3">
    <source>
        <dbReference type="ARBA" id="ARBA00022553"/>
    </source>
</evidence>
<protein>
    <recommendedName>
        <fullName evidence="2">histidine kinase</fullName>
        <ecNumber evidence="2">2.7.13.3</ecNumber>
    </recommendedName>
</protein>
<dbReference type="Gene3D" id="3.30.565.10">
    <property type="entry name" value="Histidine kinase-like ATPase, C-terminal domain"/>
    <property type="match status" value="1"/>
</dbReference>
<organism evidence="6 7">
    <name type="scientific">Coraliomargarita algicola</name>
    <dbReference type="NCBI Taxonomy" id="3092156"/>
    <lineage>
        <taxon>Bacteria</taxon>
        <taxon>Pseudomonadati</taxon>
        <taxon>Verrucomicrobiota</taxon>
        <taxon>Opitutia</taxon>
        <taxon>Puniceicoccales</taxon>
        <taxon>Coraliomargaritaceae</taxon>
        <taxon>Coraliomargarita</taxon>
    </lineage>
</organism>
<dbReference type="InterPro" id="IPR036890">
    <property type="entry name" value="HATPase_C_sf"/>
</dbReference>
<dbReference type="PANTHER" id="PTHR44591">
    <property type="entry name" value="STRESS RESPONSE REGULATOR PROTEIN 1"/>
    <property type="match status" value="1"/>
</dbReference>
<name>A0ABZ0RNK2_9BACT</name>
<keyword evidence="3" id="KW-0597">Phosphoprotein</keyword>
<evidence type="ECO:0000256" key="1">
    <source>
        <dbReference type="ARBA" id="ARBA00000085"/>
    </source>
</evidence>
<dbReference type="InterPro" id="IPR003661">
    <property type="entry name" value="HisK_dim/P_dom"/>
</dbReference>
<dbReference type="Gene3D" id="3.40.50.2300">
    <property type="match status" value="1"/>
</dbReference>
<comment type="catalytic activity">
    <reaction evidence="1">
        <text>ATP + protein L-histidine = ADP + protein N-phospho-L-histidine.</text>
        <dbReference type="EC" id="2.7.13.3"/>
    </reaction>
</comment>
<evidence type="ECO:0000256" key="4">
    <source>
        <dbReference type="PROSITE-ProRule" id="PRU00169"/>
    </source>
</evidence>
<dbReference type="Proteomes" id="UP001324993">
    <property type="component" value="Chromosome"/>
</dbReference>
<dbReference type="RefSeq" id="WP_319833661.1">
    <property type="nucleotide sequence ID" value="NZ_CP138858.1"/>
</dbReference>
<keyword evidence="7" id="KW-1185">Reference proteome</keyword>
<evidence type="ECO:0000313" key="7">
    <source>
        <dbReference type="Proteomes" id="UP001324993"/>
    </source>
</evidence>
<dbReference type="CDD" id="cd00082">
    <property type="entry name" value="HisKA"/>
    <property type="match status" value="1"/>
</dbReference>